<dbReference type="RefSeq" id="WP_202654416.1">
    <property type="nucleotide sequence ID" value="NZ_JAESWB010000181.1"/>
</dbReference>
<keyword evidence="3" id="KW-1185">Reference proteome</keyword>
<dbReference type="EMBL" id="JAESWB010000181">
    <property type="protein sequence ID" value="MBL4953151.1"/>
    <property type="molecule type" value="Genomic_DNA"/>
</dbReference>
<accession>A0ABS1TPB4</accession>
<evidence type="ECO:0000313" key="2">
    <source>
        <dbReference type="EMBL" id="MBL4953151.1"/>
    </source>
</evidence>
<evidence type="ECO:0000256" key="1">
    <source>
        <dbReference type="SAM" id="MobiDB-lite"/>
    </source>
</evidence>
<dbReference type="Pfam" id="PF09551">
    <property type="entry name" value="Spore_II_R"/>
    <property type="match status" value="1"/>
</dbReference>
<evidence type="ECO:0000313" key="3">
    <source>
        <dbReference type="Proteomes" id="UP000623967"/>
    </source>
</evidence>
<reference evidence="2 3" key="1">
    <citation type="submission" date="2021-01" db="EMBL/GenBank/DDBJ databases">
        <title>Genome public.</title>
        <authorList>
            <person name="Liu C."/>
            <person name="Sun Q."/>
        </authorList>
    </citation>
    <scope>NUCLEOTIDE SEQUENCE [LARGE SCALE GENOMIC DNA]</scope>
    <source>
        <strain evidence="2 3">YIM B02564</strain>
    </source>
</reference>
<dbReference type="NCBIfam" id="TIGR02837">
    <property type="entry name" value="spore_II_R"/>
    <property type="match status" value="1"/>
</dbReference>
<protein>
    <submittedName>
        <fullName evidence="2">Stage II sporulation protein R</fullName>
    </submittedName>
</protein>
<feature type="compositionally biased region" description="Basic and acidic residues" evidence="1">
    <location>
        <begin position="197"/>
        <end position="253"/>
    </location>
</feature>
<comment type="caution">
    <text evidence="2">The sequence shown here is derived from an EMBL/GenBank/DDBJ whole genome shotgun (WGS) entry which is preliminary data.</text>
</comment>
<name>A0ABS1TPB4_9BACI</name>
<proteinExistence type="predicted"/>
<dbReference type="Proteomes" id="UP000623967">
    <property type="component" value="Unassembled WGS sequence"/>
</dbReference>
<gene>
    <name evidence="2" type="primary">spoIIR</name>
    <name evidence="2" type="ORF">JK635_13130</name>
</gene>
<feature type="region of interest" description="Disordered" evidence="1">
    <location>
        <begin position="195"/>
        <end position="261"/>
    </location>
</feature>
<organism evidence="2 3">
    <name type="scientific">Neobacillus paridis</name>
    <dbReference type="NCBI Taxonomy" id="2803862"/>
    <lineage>
        <taxon>Bacteria</taxon>
        <taxon>Bacillati</taxon>
        <taxon>Bacillota</taxon>
        <taxon>Bacilli</taxon>
        <taxon>Bacillales</taxon>
        <taxon>Bacillaceae</taxon>
        <taxon>Neobacillus</taxon>
    </lineage>
</organism>
<dbReference type="InterPro" id="IPR014202">
    <property type="entry name" value="Spore_II_R"/>
</dbReference>
<sequence length="281" mass="31731">MRSKLLVWGYLCVLSLATVLNLYIPKTEAVAKESIVIPGEAIRLRILANSDFEEDQRIKRKVRDAVNAKVELWVKDLTSMEKARKVIKAKLPEIQAIAEKTVKEQGSHQSVKVEFRKVQFPTKLYGQFLYPAGKYQAILITLGKGEGANWWCVLYPPLCFLDFSNGVAVSSDGFEEKEAAVTKDDGKNKIAKTTEQAVKDDGKNHVAEESQDQTESKAKEKPGHNEEKAAEEKSNHNDKKTDSKKQKKTDTTAKKAPVYTKDDEQPVKVKFFVAELWKKIF</sequence>